<keyword evidence="2" id="KW-1015">Disulfide bond</keyword>
<dbReference type="SMART" id="SM01110">
    <property type="entry name" value="Cutinase"/>
    <property type="match status" value="1"/>
</dbReference>
<reference evidence="5" key="1">
    <citation type="journal article" date="2011" name="Genome Biol.">
        <title>Comparative and functional genomics provide insights into the pathogenicity of dermatophytic fungi.</title>
        <authorList>
            <person name="Burmester A."/>
            <person name="Shelest E."/>
            <person name="Gloeckner G."/>
            <person name="Heddergott C."/>
            <person name="Schindler S."/>
            <person name="Staib P."/>
            <person name="Heidel A."/>
            <person name="Felder M."/>
            <person name="Petzold A."/>
            <person name="Szafranski K."/>
            <person name="Feuermann M."/>
            <person name="Pedruzzi I."/>
            <person name="Priebe S."/>
            <person name="Groth M."/>
            <person name="Winkler R."/>
            <person name="Li W."/>
            <person name="Kniemeyer O."/>
            <person name="Schroeckh V."/>
            <person name="Hertweck C."/>
            <person name="Hube B."/>
            <person name="White T.C."/>
            <person name="Platzer M."/>
            <person name="Guthke R."/>
            <person name="Heitman J."/>
            <person name="Woestemeyer J."/>
            <person name="Zipfel P.F."/>
            <person name="Monod M."/>
            <person name="Brakhage A.A."/>
        </authorList>
    </citation>
    <scope>NUCLEOTIDE SEQUENCE [LARGE SCALE GENOMIC DNA]</scope>
    <source>
        <strain evidence="5">ATCC MYA-4681 / CBS 112371</strain>
    </source>
</reference>
<dbReference type="GO" id="GO:0052689">
    <property type="term" value="F:carboxylic ester hydrolase activity"/>
    <property type="evidence" value="ECO:0007669"/>
    <property type="project" value="UniProtKB-ARBA"/>
</dbReference>
<dbReference type="RefSeq" id="XP_003013844.1">
    <property type="nucleotide sequence ID" value="XM_003013798.1"/>
</dbReference>
<evidence type="ECO:0000313" key="4">
    <source>
        <dbReference type="EMBL" id="EFE33204.1"/>
    </source>
</evidence>
<dbReference type="InterPro" id="IPR029058">
    <property type="entry name" value="AB_hydrolase_fold"/>
</dbReference>
<accession>D4AUN9</accession>
<dbReference type="PANTHER" id="PTHR33630:SF9">
    <property type="entry name" value="CUTINASE 4"/>
    <property type="match status" value="1"/>
</dbReference>
<sequence length="237" mass="26397">MKWNRAISLILCLAASVCNAKRDGFFNMPGRMQCTEVLMIIARGTSEPPGEGPQHVFGEELVRRLGEERVTHIPLAWPASLFPTYGESVRLGTVATKETVARYVGSCPNIKIILMGFSQGAQVMSDTMCGMAERTFPKTDPIDPELAKNIIAVVGMGDPTHNPGLPYDVGTSTRKGWFPRLNDAECKHYDHLRVSYCDHGDIYCDHGIDPLVHSSYFQKYFEHCMKFMIAKIEGVNP</sequence>
<dbReference type="eggNOG" id="ENOG502SQ4D">
    <property type="taxonomic scope" value="Eukaryota"/>
</dbReference>
<feature type="signal peptide" evidence="3">
    <location>
        <begin position="1"/>
        <end position="20"/>
    </location>
</feature>
<evidence type="ECO:0000313" key="5">
    <source>
        <dbReference type="Proteomes" id="UP000008866"/>
    </source>
</evidence>
<evidence type="ECO:0000256" key="1">
    <source>
        <dbReference type="ARBA" id="ARBA00022801"/>
    </source>
</evidence>
<dbReference type="Gene3D" id="3.40.50.1820">
    <property type="entry name" value="alpha/beta hydrolase"/>
    <property type="match status" value="1"/>
</dbReference>
<dbReference type="AlphaFoldDB" id="D4AUN9"/>
<keyword evidence="3" id="KW-0732">Signal</keyword>
<evidence type="ECO:0000256" key="2">
    <source>
        <dbReference type="ARBA" id="ARBA00023157"/>
    </source>
</evidence>
<dbReference type="OrthoDB" id="2586582at2759"/>
<proteinExistence type="predicted"/>
<keyword evidence="1" id="KW-0378">Hydrolase</keyword>
<name>D4AUN9_ARTBC</name>
<dbReference type="OMA" id="PRHVPGK"/>
<dbReference type="GeneID" id="9521262"/>
<dbReference type="ESTHER" id="artbc-d4aun9">
    <property type="family name" value="Acetylxylan_esterase"/>
</dbReference>
<dbReference type="PANTHER" id="PTHR33630">
    <property type="entry name" value="CUTINASE RV1984C-RELATED-RELATED"/>
    <property type="match status" value="1"/>
</dbReference>
<dbReference type="EMBL" id="ABSU01000011">
    <property type="protein sequence ID" value="EFE33204.1"/>
    <property type="molecule type" value="Genomic_DNA"/>
</dbReference>
<dbReference type="KEGG" id="abe:ARB_07956"/>
<dbReference type="InterPro" id="IPR000675">
    <property type="entry name" value="Cutinase/axe"/>
</dbReference>
<dbReference type="Pfam" id="PF01083">
    <property type="entry name" value="Cutinase"/>
    <property type="match status" value="1"/>
</dbReference>
<protein>
    <submittedName>
        <fullName evidence="4">Acetyl xylan esterase (Axe1), putative</fullName>
    </submittedName>
</protein>
<dbReference type="SUPFAM" id="SSF53474">
    <property type="entry name" value="alpha/beta-Hydrolases"/>
    <property type="match status" value="1"/>
</dbReference>
<comment type="caution">
    <text evidence="4">The sequence shown here is derived from an EMBL/GenBank/DDBJ whole genome shotgun (WGS) entry which is preliminary data.</text>
</comment>
<dbReference type="Proteomes" id="UP000008866">
    <property type="component" value="Unassembled WGS sequence"/>
</dbReference>
<gene>
    <name evidence="4" type="ORF">ARB_07956</name>
</gene>
<organism evidence="4 5">
    <name type="scientific">Arthroderma benhamiae (strain ATCC MYA-4681 / CBS 112371)</name>
    <name type="common">Trichophyton mentagrophytes</name>
    <dbReference type="NCBI Taxonomy" id="663331"/>
    <lineage>
        <taxon>Eukaryota</taxon>
        <taxon>Fungi</taxon>
        <taxon>Dikarya</taxon>
        <taxon>Ascomycota</taxon>
        <taxon>Pezizomycotina</taxon>
        <taxon>Eurotiomycetes</taxon>
        <taxon>Eurotiomycetidae</taxon>
        <taxon>Onygenales</taxon>
        <taxon>Arthrodermataceae</taxon>
        <taxon>Trichophyton</taxon>
    </lineage>
</organism>
<evidence type="ECO:0000256" key="3">
    <source>
        <dbReference type="SAM" id="SignalP"/>
    </source>
</evidence>
<feature type="chain" id="PRO_5003053678" evidence="3">
    <location>
        <begin position="21"/>
        <end position="237"/>
    </location>
</feature>
<keyword evidence="5" id="KW-1185">Reference proteome</keyword>
<dbReference type="HOGENOM" id="CLU_040058_4_2_1"/>